<evidence type="ECO:0000313" key="2">
    <source>
        <dbReference type="Proteomes" id="UP000066624"/>
    </source>
</evidence>
<evidence type="ECO:0000313" key="1">
    <source>
        <dbReference type="EMBL" id="AKS40527.1"/>
    </source>
</evidence>
<dbReference type="EMBL" id="CP012154">
    <property type="protein sequence ID" value="AKS40527.1"/>
    <property type="molecule type" value="Genomic_DNA"/>
</dbReference>
<dbReference type="KEGG" id="wma:WM2015_138"/>
<dbReference type="AlphaFoldDB" id="A0A0K0XSD1"/>
<dbReference type="STRING" id="1579979.WM2015_138"/>
<sequence length="37" mass="4363">MLPDLIPILCWLLEQTSHHAPWVWPLPGVIVLRWFGK</sequence>
<name>A0A0K0XSD1_9GAMM</name>
<reference evidence="1 2" key="1">
    <citation type="submission" date="2015-07" db="EMBL/GenBank/DDBJ databases">
        <authorList>
            <person name="Noorani M."/>
        </authorList>
    </citation>
    <scope>NUCLEOTIDE SEQUENCE [LARGE SCALE GENOMIC DNA]</scope>
    <source>
        <strain evidence="1 2">KCTC 42284</strain>
    </source>
</reference>
<accession>A0A0K0XSD1</accession>
<dbReference type="Proteomes" id="UP000066624">
    <property type="component" value="Chromosome"/>
</dbReference>
<organism evidence="1 2">
    <name type="scientific">Wenzhouxiangella marina</name>
    <dbReference type="NCBI Taxonomy" id="1579979"/>
    <lineage>
        <taxon>Bacteria</taxon>
        <taxon>Pseudomonadati</taxon>
        <taxon>Pseudomonadota</taxon>
        <taxon>Gammaproteobacteria</taxon>
        <taxon>Chromatiales</taxon>
        <taxon>Wenzhouxiangellaceae</taxon>
        <taxon>Wenzhouxiangella</taxon>
    </lineage>
</organism>
<keyword evidence="2" id="KW-1185">Reference proteome</keyword>
<protein>
    <submittedName>
        <fullName evidence="1">Uncharacterized protein</fullName>
    </submittedName>
</protein>
<proteinExistence type="predicted"/>
<gene>
    <name evidence="1" type="ORF">WM2015_138</name>
</gene>